<keyword evidence="1" id="KW-0732">Signal</keyword>
<comment type="caution">
    <text evidence="2">The sequence shown here is derived from an EMBL/GenBank/DDBJ whole genome shotgun (WGS) entry which is preliminary data.</text>
</comment>
<proteinExistence type="predicted"/>
<keyword evidence="3" id="KW-1185">Reference proteome</keyword>
<accession>A0A133XF67</accession>
<evidence type="ECO:0008006" key="4">
    <source>
        <dbReference type="Google" id="ProtNLM"/>
    </source>
</evidence>
<evidence type="ECO:0000256" key="1">
    <source>
        <dbReference type="SAM" id="SignalP"/>
    </source>
</evidence>
<organism evidence="2 3">
    <name type="scientific">Dechloromonas denitrificans</name>
    <dbReference type="NCBI Taxonomy" id="281362"/>
    <lineage>
        <taxon>Bacteria</taxon>
        <taxon>Pseudomonadati</taxon>
        <taxon>Pseudomonadota</taxon>
        <taxon>Betaproteobacteria</taxon>
        <taxon>Rhodocyclales</taxon>
        <taxon>Azonexaceae</taxon>
        <taxon>Dechloromonas</taxon>
    </lineage>
</organism>
<evidence type="ECO:0000313" key="3">
    <source>
        <dbReference type="Proteomes" id="UP000070186"/>
    </source>
</evidence>
<gene>
    <name evidence="2" type="ORF">AT959_16735</name>
</gene>
<dbReference type="Proteomes" id="UP000070186">
    <property type="component" value="Unassembled WGS sequence"/>
</dbReference>
<dbReference type="STRING" id="281362.AT959_16735"/>
<dbReference type="SUPFAM" id="SSF55718">
    <property type="entry name" value="SCP-like"/>
    <property type="match status" value="1"/>
</dbReference>
<dbReference type="PROSITE" id="PS51257">
    <property type="entry name" value="PROKAR_LIPOPROTEIN"/>
    <property type="match status" value="1"/>
</dbReference>
<dbReference type="AlphaFoldDB" id="A0A133XF67"/>
<feature type="chain" id="PRO_5007459618" description="SCP2 domain-containing protein" evidence="1">
    <location>
        <begin position="26"/>
        <end position="187"/>
    </location>
</feature>
<feature type="signal peptide" evidence="1">
    <location>
        <begin position="1"/>
        <end position="25"/>
    </location>
</feature>
<evidence type="ECO:0000313" key="2">
    <source>
        <dbReference type="EMBL" id="KXB29587.1"/>
    </source>
</evidence>
<dbReference type="EMBL" id="LODL01000035">
    <property type="protein sequence ID" value="KXB29587.1"/>
    <property type="molecule type" value="Genomic_DNA"/>
</dbReference>
<dbReference type="InterPro" id="IPR036527">
    <property type="entry name" value="SCP2_sterol-bd_dom_sf"/>
</dbReference>
<protein>
    <recommendedName>
        <fullName evidence="4">SCP2 domain-containing protein</fullName>
    </recommendedName>
</protein>
<reference evidence="2 3" key="1">
    <citation type="submission" date="2015-12" db="EMBL/GenBank/DDBJ databases">
        <title>Nitrous oxide reduction kinetics distinguish bacteria harboring typical versus atypical NosZ.</title>
        <authorList>
            <person name="Yoon S."/>
            <person name="Nissen S."/>
            <person name="Park D."/>
            <person name="Sanford R.A."/>
            <person name="Loeffler F.E."/>
        </authorList>
    </citation>
    <scope>NUCLEOTIDE SEQUENCE [LARGE SCALE GENOMIC DNA]</scope>
    <source>
        <strain evidence="2 3">ATCC BAA-841</strain>
    </source>
</reference>
<name>A0A133XF67_9RHOO</name>
<sequence>MRQSAILSALVMALATGSITQSASACGLEGGLGDAFSAAHEGSLDVAFATRDAIASGWLIPDPVLETEAAHDRADERLQMFAAGLPFARHGARPFAVLLVESGVWTRVSPKAGRWSLATHIEKPGSSETAVLTSEPALRKMVDGQLSADQALSNGVLTVRGDPAERDRLISTLRQVYPDRSAITAQR</sequence>